<keyword evidence="1" id="KW-0328">Glycosyltransferase</keyword>
<dbReference type="Proteomes" id="UP001206595">
    <property type="component" value="Unassembled WGS sequence"/>
</dbReference>
<reference evidence="5" key="1">
    <citation type="submission" date="2021-06" db="EMBL/GenBank/DDBJ databases">
        <authorList>
            <consortium name="DOE Joint Genome Institute"/>
            <person name="Mondo S.J."/>
            <person name="Amses K.R."/>
            <person name="Simmons D.R."/>
            <person name="Longcore J.E."/>
            <person name="Seto K."/>
            <person name="Alves G.H."/>
            <person name="Bonds A.E."/>
            <person name="Quandt C.A."/>
            <person name="Davis W.J."/>
            <person name="Chang Y."/>
            <person name="Letcher P.M."/>
            <person name="Powell M.J."/>
            <person name="Kuo A."/>
            <person name="Labutti K."/>
            <person name="Pangilinan J."/>
            <person name="Andreopoulos W."/>
            <person name="Tritt A."/>
            <person name="Riley R."/>
            <person name="Hundley H."/>
            <person name="Johnson J."/>
            <person name="Lipzen A."/>
            <person name="Barry K."/>
            <person name="Berbee M.L."/>
            <person name="Buchler N.E."/>
            <person name="Grigoriev I.V."/>
            <person name="Spatafora J.W."/>
            <person name="Stajich J.E."/>
            <person name="James T.Y."/>
        </authorList>
    </citation>
    <scope>NUCLEOTIDE SEQUENCE</scope>
    <source>
        <strain evidence="5">AG</strain>
    </source>
</reference>
<dbReference type="EMBL" id="MU620906">
    <property type="protein sequence ID" value="KAI8581441.1"/>
    <property type="molecule type" value="Genomic_DNA"/>
</dbReference>
<protein>
    <recommendedName>
        <fullName evidence="4">Glycosyltransferase 61 catalytic domain-containing protein</fullName>
    </recommendedName>
</protein>
<accession>A0AAD5EEG3</accession>
<name>A0AAD5EEG3_UMBRA</name>
<keyword evidence="6" id="KW-1185">Reference proteome</keyword>
<evidence type="ECO:0000256" key="3">
    <source>
        <dbReference type="ARBA" id="ARBA00023180"/>
    </source>
</evidence>
<organism evidence="5 6">
    <name type="scientific">Umbelopsis ramanniana AG</name>
    <dbReference type="NCBI Taxonomy" id="1314678"/>
    <lineage>
        <taxon>Eukaryota</taxon>
        <taxon>Fungi</taxon>
        <taxon>Fungi incertae sedis</taxon>
        <taxon>Mucoromycota</taxon>
        <taxon>Mucoromycotina</taxon>
        <taxon>Umbelopsidomycetes</taxon>
        <taxon>Umbelopsidales</taxon>
        <taxon>Umbelopsidaceae</taxon>
        <taxon>Umbelopsis</taxon>
    </lineage>
</organism>
<dbReference type="Pfam" id="PF04577">
    <property type="entry name" value="Glyco_transf_61"/>
    <property type="match status" value="1"/>
</dbReference>
<dbReference type="InterPro" id="IPR007657">
    <property type="entry name" value="Glycosyltransferase_61"/>
</dbReference>
<keyword evidence="3" id="KW-0325">Glycoprotein</keyword>
<comment type="caution">
    <text evidence="5">The sequence shown here is derived from an EMBL/GenBank/DDBJ whole genome shotgun (WGS) entry which is preliminary data.</text>
</comment>
<evidence type="ECO:0000256" key="1">
    <source>
        <dbReference type="ARBA" id="ARBA00022676"/>
    </source>
</evidence>
<evidence type="ECO:0000313" key="5">
    <source>
        <dbReference type="EMBL" id="KAI8581441.1"/>
    </source>
</evidence>
<dbReference type="GeneID" id="75913041"/>
<dbReference type="PANTHER" id="PTHR20961">
    <property type="entry name" value="GLYCOSYLTRANSFERASE"/>
    <property type="match status" value="1"/>
</dbReference>
<evidence type="ECO:0000256" key="2">
    <source>
        <dbReference type="ARBA" id="ARBA00022679"/>
    </source>
</evidence>
<proteinExistence type="predicted"/>
<evidence type="ECO:0000259" key="4">
    <source>
        <dbReference type="Pfam" id="PF04577"/>
    </source>
</evidence>
<dbReference type="RefSeq" id="XP_051446445.1">
    <property type="nucleotide sequence ID" value="XM_051587696.1"/>
</dbReference>
<reference evidence="5" key="2">
    <citation type="journal article" date="2022" name="Proc. Natl. Acad. Sci. U.S.A.">
        <title>Diploid-dominant life cycles characterize the early evolution of Fungi.</title>
        <authorList>
            <person name="Amses K.R."/>
            <person name="Simmons D.R."/>
            <person name="Longcore J.E."/>
            <person name="Mondo S.J."/>
            <person name="Seto K."/>
            <person name="Jeronimo G.H."/>
            <person name="Bonds A.E."/>
            <person name="Quandt C.A."/>
            <person name="Davis W.J."/>
            <person name="Chang Y."/>
            <person name="Federici B.A."/>
            <person name="Kuo A."/>
            <person name="LaButti K."/>
            <person name="Pangilinan J."/>
            <person name="Andreopoulos W."/>
            <person name="Tritt A."/>
            <person name="Riley R."/>
            <person name="Hundley H."/>
            <person name="Johnson J."/>
            <person name="Lipzen A."/>
            <person name="Barry K."/>
            <person name="Lang B.F."/>
            <person name="Cuomo C.A."/>
            <person name="Buchler N.E."/>
            <person name="Grigoriev I.V."/>
            <person name="Spatafora J.W."/>
            <person name="Stajich J.E."/>
            <person name="James T.Y."/>
        </authorList>
    </citation>
    <scope>NUCLEOTIDE SEQUENCE</scope>
    <source>
        <strain evidence="5">AG</strain>
    </source>
</reference>
<dbReference type="InterPro" id="IPR049625">
    <property type="entry name" value="Glyco_transf_61_cat"/>
</dbReference>
<dbReference type="AlphaFoldDB" id="A0AAD5EEG3"/>
<gene>
    <name evidence="5" type="ORF">K450DRAFT_233115</name>
</gene>
<feature type="domain" description="Glycosyltransferase 61 catalytic" evidence="4">
    <location>
        <begin position="205"/>
        <end position="303"/>
    </location>
</feature>
<evidence type="ECO:0000313" key="6">
    <source>
        <dbReference type="Proteomes" id="UP001206595"/>
    </source>
</evidence>
<dbReference type="GO" id="GO:0016757">
    <property type="term" value="F:glycosyltransferase activity"/>
    <property type="evidence" value="ECO:0007669"/>
    <property type="project" value="UniProtKB-KW"/>
</dbReference>
<keyword evidence="2" id="KW-0808">Transferase</keyword>
<sequence length="363" mass="41172">MWLYSGLENRFINEESLAQNVTCDAWVEEDLYLISRYDTGNVYHIHQDLMQAFIGLAASDMNTETTEIVFLDSNEGGIPSLNSLWTSLFSSKRRSQNHIRTIRDIVQEAQEKSQAPLNNICFRSATFGFHAGVTLFSREKAEATSCDGSVVLKAYIDYVLSRLNLPLNFLPSSAPANFTADTFKLITPPITPEPTLFYTDQTDLSRKPLVVTFLSRNPTKNAWNVNTLRKIGNEHSVILQLQARLESHFSEAYFDRALVFRRVNPADLPTMQEQIALARESDIIIGPHGASFIYTSFMPSYGGVIELQHPTRRFNYQFNNIAALSGPKLYRHLDIGDSIRNVRAVESVLLDTVEHVLRRMDNQ</sequence>